<keyword evidence="1" id="KW-1133">Transmembrane helix</keyword>
<dbReference type="Proteomes" id="UP000046392">
    <property type="component" value="Unplaced"/>
</dbReference>
<evidence type="ECO:0000313" key="3">
    <source>
        <dbReference type="WBParaSite" id="SPAL_0001137500.1"/>
    </source>
</evidence>
<feature type="transmembrane region" description="Helical" evidence="1">
    <location>
        <begin position="149"/>
        <end position="175"/>
    </location>
</feature>
<dbReference type="AlphaFoldDB" id="A0A0N5C043"/>
<feature type="transmembrane region" description="Helical" evidence="1">
    <location>
        <begin position="97"/>
        <end position="117"/>
    </location>
</feature>
<keyword evidence="1" id="KW-0812">Transmembrane</keyword>
<evidence type="ECO:0000256" key="1">
    <source>
        <dbReference type="SAM" id="Phobius"/>
    </source>
</evidence>
<feature type="transmembrane region" description="Helical" evidence="1">
    <location>
        <begin position="123"/>
        <end position="142"/>
    </location>
</feature>
<organism evidence="2 3">
    <name type="scientific">Strongyloides papillosus</name>
    <name type="common">Intestinal threadworm</name>
    <dbReference type="NCBI Taxonomy" id="174720"/>
    <lineage>
        <taxon>Eukaryota</taxon>
        <taxon>Metazoa</taxon>
        <taxon>Ecdysozoa</taxon>
        <taxon>Nematoda</taxon>
        <taxon>Chromadorea</taxon>
        <taxon>Rhabditida</taxon>
        <taxon>Tylenchina</taxon>
        <taxon>Panagrolaimomorpha</taxon>
        <taxon>Strongyloidoidea</taxon>
        <taxon>Strongyloididae</taxon>
        <taxon>Strongyloides</taxon>
    </lineage>
</organism>
<accession>A0A0N5C043</accession>
<name>A0A0N5C043_STREA</name>
<reference evidence="3" key="1">
    <citation type="submission" date="2017-02" db="UniProtKB">
        <authorList>
            <consortium name="WormBaseParasite"/>
        </authorList>
    </citation>
    <scope>IDENTIFICATION</scope>
</reference>
<dbReference type="WBParaSite" id="SPAL_0001137500.1">
    <property type="protein sequence ID" value="SPAL_0001137500.1"/>
    <property type="gene ID" value="SPAL_0001137500"/>
</dbReference>
<evidence type="ECO:0000313" key="2">
    <source>
        <dbReference type="Proteomes" id="UP000046392"/>
    </source>
</evidence>
<sequence>METKDGMTKVQQNFVNKAKKDDKVEEVSRSISQTIMPYTISKCAISDTSIIKKVKTKDYGKSWYERVKFFRKHQLSDKHKYFSFDTGMLELISSFDLIIGIILMLLSIILSFTFPYYITFNLFAFGVTLFIIGLITLMILLAEYQYRSLIMYCGSILFIDGMGLFTAIIITVSYAEDFLADHLNILIIWHLAFIILLFQLYFVTHFTVTKIPMKTMTDNLIKEQERIKELSESGKNCSTTDGVSKNISASYRV</sequence>
<feature type="transmembrane region" description="Helical" evidence="1">
    <location>
        <begin position="187"/>
        <end position="208"/>
    </location>
</feature>
<keyword evidence="2" id="KW-1185">Reference proteome</keyword>
<proteinExistence type="predicted"/>
<protein>
    <submittedName>
        <fullName evidence="3">MARVEL domain-containing protein</fullName>
    </submittedName>
</protein>
<keyword evidence="1" id="KW-0472">Membrane</keyword>